<dbReference type="Pfam" id="PF03478">
    <property type="entry name" value="Beta-prop_KIB1-4"/>
    <property type="match status" value="1"/>
</dbReference>
<dbReference type="SUPFAM" id="SSF81383">
    <property type="entry name" value="F-box domain"/>
    <property type="match status" value="1"/>
</dbReference>
<dbReference type="PANTHER" id="PTHR47123">
    <property type="entry name" value="F-BOX PROTEIN SKIP23"/>
    <property type="match status" value="1"/>
</dbReference>
<gene>
    <name evidence="2" type="primary">LOC107807040</name>
</gene>
<dbReference type="InterPro" id="IPR005174">
    <property type="entry name" value="KIB1-4_b-propeller"/>
</dbReference>
<proteinExistence type="predicted"/>
<dbReference type="RefSeq" id="XP_016486804.1">
    <property type="nucleotide sequence ID" value="XM_016631318.1"/>
</dbReference>
<dbReference type="OrthoDB" id="638130at2759"/>
<dbReference type="AlphaFoldDB" id="A0A1S4BD39"/>
<reference evidence="2" key="1">
    <citation type="submission" date="2025-08" db="UniProtKB">
        <authorList>
            <consortium name="RefSeq"/>
        </authorList>
    </citation>
    <scope>IDENTIFICATION</scope>
</reference>
<protein>
    <submittedName>
        <fullName evidence="2">F-box protein SKIP23-like</fullName>
    </submittedName>
</protein>
<accession>A0A1S4BD39</accession>
<dbReference type="InterPro" id="IPR051304">
    <property type="entry name" value="SCF_F-box_domain"/>
</dbReference>
<sequence length="378" mass="43052">MGLRRGSVISWSDLPEELVERIGKCLVDNPFDVLHFRAVCKTWRSSIPPFKSNSPDLSLQLPFPLDYHPNTFPGFYLIENTVYLFQLPPDRDTSLDCRGCWLVKVTKTADGKLQVFNPLNVSPDNNNNNNNMPKQMLKKDTQLNIQFAQQIGYTLHSFLSELPYVFLRATRHVCAVREAFATYALAEPGETVYMGNASTAKVEGYGKSWDGNWTILKDGSFRIVDIIVYKRNFVAVDRCGKTIEFDSSSFNETIVSPILHDRDTGIQPVESNGQLFLVDMVLDYNKTENVEFRIYQLDQELHKWIAVHSLGDGIFFISYDYCFSVSSQDFGHHCAGNCIYYADREEGELGPGLSFLEFEDLFWPLASRPSKEPPSDVQ</sequence>
<feature type="domain" description="KIB1-4 beta-propeller" evidence="1">
    <location>
        <begin position="77"/>
        <end position="347"/>
    </location>
</feature>
<dbReference type="PaxDb" id="4097-A0A1S4BD39"/>
<dbReference type="KEGG" id="nta:107807040"/>
<name>A0A1S4BD39_TOBAC</name>
<evidence type="ECO:0000313" key="2">
    <source>
        <dbReference type="RefSeq" id="XP_016486804.1"/>
    </source>
</evidence>
<dbReference type="Gene3D" id="1.20.1280.50">
    <property type="match status" value="1"/>
</dbReference>
<organism evidence="2">
    <name type="scientific">Nicotiana tabacum</name>
    <name type="common">Common tobacco</name>
    <dbReference type="NCBI Taxonomy" id="4097"/>
    <lineage>
        <taxon>Eukaryota</taxon>
        <taxon>Viridiplantae</taxon>
        <taxon>Streptophyta</taxon>
        <taxon>Embryophyta</taxon>
        <taxon>Tracheophyta</taxon>
        <taxon>Spermatophyta</taxon>
        <taxon>Magnoliopsida</taxon>
        <taxon>eudicotyledons</taxon>
        <taxon>Gunneridae</taxon>
        <taxon>Pentapetalae</taxon>
        <taxon>asterids</taxon>
        <taxon>lamiids</taxon>
        <taxon>Solanales</taxon>
        <taxon>Solanaceae</taxon>
        <taxon>Nicotianoideae</taxon>
        <taxon>Nicotianeae</taxon>
        <taxon>Nicotiana</taxon>
    </lineage>
</organism>
<evidence type="ECO:0000259" key="1">
    <source>
        <dbReference type="Pfam" id="PF03478"/>
    </source>
</evidence>
<dbReference type="STRING" id="4097.A0A1S4BD39"/>
<dbReference type="PANTHER" id="PTHR47123:SF6">
    <property type="entry name" value="F-BOX PROTEIN SKIP23-LIKE ISOFORM X1"/>
    <property type="match status" value="1"/>
</dbReference>
<dbReference type="OMA" id="NNMEGEF"/>
<dbReference type="InterPro" id="IPR036047">
    <property type="entry name" value="F-box-like_dom_sf"/>
</dbReference>
<dbReference type="GO" id="GO:0016567">
    <property type="term" value="P:protein ubiquitination"/>
    <property type="evidence" value="ECO:0000318"/>
    <property type="project" value="GO_Central"/>
</dbReference>